<evidence type="ECO:0000256" key="1">
    <source>
        <dbReference type="SAM" id="Phobius"/>
    </source>
</evidence>
<feature type="transmembrane region" description="Helical" evidence="1">
    <location>
        <begin position="7"/>
        <end position="29"/>
    </location>
</feature>
<organism evidence="2">
    <name type="scientific">Anguilla anguilla</name>
    <name type="common">European freshwater eel</name>
    <name type="synonym">Muraena anguilla</name>
    <dbReference type="NCBI Taxonomy" id="7936"/>
    <lineage>
        <taxon>Eukaryota</taxon>
        <taxon>Metazoa</taxon>
        <taxon>Chordata</taxon>
        <taxon>Craniata</taxon>
        <taxon>Vertebrata</taxon>
        <taxon>Euteleostomi</taxon>
        <taxon>Actinopterygii</taxon>
        <taxon>Neopterygii</taxon>
        <taxon>Teleostei</taxon>
        <taxon>Anguilliformes</taxon>
        <taxon>Anguillidae</taxon>
        <taxon>Anguilla</taxon>
    </lineage>
</organism>
<reference evidence="2" key="2">
    <citation type="journal article" date="2015" name="Fish Shellfish Immunol.">
        <title>Early steps in the European eel (Anguilla anguilla)-Vibrio vulnificus interaction in the gills: Role of the RtxA13 toxin.</title>
        <authorList>
            <person name="Callol A."/>
            <person name="Pajuelo D."/>
            <person name="Ebbesson L."/>
            <person name="Teles M."/>
            <person name="MacKenzie S."/>
            <person name="Amaro C."/>
        </authorList>
    </citation>
    <scope>NUCLEOTIDE SEQUENCE</scope>
</reference>
<reference evidence="2" key="1">
    <citation type="submission" date="2014-11" db="EMBL/GenBank/DDBJ databases">
        <authorList>
            <person name="Amaro Gonzalez C."/>
        </authorList>
    </citation>
    <scope>NUCLEOTIDE SEQUENCE</scope>
</reference>
<dbReference type="AlphaFoldDB" id="A0A0E9T6V0"/>
<sequence>MSRGGDYLALFIIWCVPLSPFNRLAVFVVTPRG</sequence>
<dbReference type="EMBL" id="GBXM01060124">
    <property type="protein sequence ID" value="JAH48453.1"/>
    <property type="molecule type" value="Transcribed_RNA"/>
</dbReference>
<keyword evidence="1" id="KW-0472">Membrane</keyword>
<protein>
    <submittedName>
        <fullName evidence="2">Uncharacterized protein</fullName>
    </submittedName>
</protein>
<evidence type="ECO:0000313" key="2">
    <source>
        <dbReference type="EMBL" id="JAH48453.1"/>
    </source>
</evidence>
<name>A0A0E9T6V0_ANGAN</name>
<keyword evidence="1" id="KW-0812">Transmembrane</keyword>
<proteinExistence type="predicted"/>
<accession>A0A0E9T6V0</accession>
<keyword evidence="1" id="KW-1133">Transmembrane helix</keyword>